<proteinExistence type="predicted"/>
<keyword evidence="2" id="KW-1185">Reference proteome</keyword>
<protein>
    <submittedName>
        <fullName evidence="1">Uncharacterized protein</fullName>
    </submittedName>
</protein>
<gene>
    <name evidence="1" type="ORF">HYPSUDRAFT_216719</name>
</gene>
<name>A0A0D2NQ11_HYPSF</name>
<dbReference type="EMBL" id="KN817563">
    <property type="protein sequence ID" value="KJA20854.1"/>
    <property type="molecule type" value="Genomic_DNA"/>
</dbReference>
<evidence type="ECO:0000313" key="1">
    <source>
        <dbReference type="EMBL" id="KJA20854.1"/>
    </source>
</evidence>
<sequence>MSAYHASTIARGGSKDDVVHQNEIGTKSSVSQSFSGGQTFAGTVINRNIYQGSGVDLKTLQSFAGCPLFNKTVTNINTVRLARSTADAHKQPSKISAPAAPVQIFTDKPSFQAPVVNTDTMDSDIPSSNDRSVVIQSYKGQPVFSSTVTNTNTLNFTGTSYSTSRNVSLVAARPILDNGIRVSAVQVQRDDDGIRVTAQPSGGNDDGIRVAPLQSFDEEPTFHGAVHNTNTINVNNYTGHNTEHRSSALLQTFSV</sequence>
<reference evidence="2" key="1">
    <citation type="submission" date="2014-04" db="EMBL/GenBank/DDBJ databases">
        <title>Evolutionary Origins and Diversification of the Mycorrhizal Mutualists.</title>
        <authorList>
            <consortium name="DOE Joint Genome Institute"/>
            <consortium name="Mycorrhizal Genomics Consortium"/>
            <person name="Kohler A."/>
            <person name="Kuo A."/>
            <person name="Nagy L.G."/>
            <person name="Floudas D."/>
            <person name="Copeland A."/>
            <person name="Barry K.W."/>
            <person name="Cichocki N."/>
            <person name="Veneault-Fourrey C."/>
            <person name="LaButti K."/>
            <person name="Lindquist E.A."/>
            <person name="Lipzen A."/>
            <person name="Lundell T."/>
            <person name="Morin E."/>
            <person name="Murat C."/>
            <person name="Riley R."/>
            <person name="Ohm R."/>
            <person name="Sun H."/>
            <person name="Tunlid A."/>
            <person name="Henrissat B."/>
            <person name="Grigoriev I.V."/>
            <person name="Hibbett D.S."/>
            <person name="Martin F."/>
        </authorList>
    </citation>
    <scope>NUCLEOTIDE SEQUENCE [LARGE SCALE GENOMIC DNA]</scope>
    <source>
        <strain evidence="2">FD-334 SS-4</strain>
    </source>
</reference>
<evidence type="ECO:0000313" key="2">
    <source>
        <dbReference type="Proteomes" id="UP000054270"/>
    </source>
</evidence>
<dbReference type="Proteomes" id="UP000054270">
    <property type="component" value="Unassembled WGS sequence"/>
</dbReference>
<accession>A0A0D2NQ11</accession>
<dbReference type="AlphaFoldDB" id="A0A0D2NQ11"/>
<organism evidence="1 2">
    <name type="scientific">Hypholoma sublateritium (strain FD-334 SS-4)</name>
    <dbReference type="NCBI Taxonomy" id="945553"/>
    <lineage>
        <taxon>Eukaryota</taxon>
        <taxon>Fungi</taxon>
        <taxon>Dikarya</taxon>
        <taxon>Basidiomycota</taxon>
        <taxon>Agaricomycotina</taxon>
        <taxon>Agaricomycetes</taxon>
        <taxon>Agaricomycetidae</taxon>
        <taxon>Agaricales</taxon>
        <taxon>Agaricineae</taxon>
        <taxon>Strophariaceae</taxon>
        <taxon>Hypholoma</taxon>
    </lineage>
</organism>